<gene>
    <name evidence="2" type="ORF">PHYEVI_LOCUS981</name>
</gene>
<dbReference type="OrthoDB" id="10550902at2759"/>
<organism evidence="2 3">
    <name type="scientific">Phyllotreta striolata</name>
    <name type="common">Striped flea beetle</name>
    <name type="synonym">Crioceris striolata</name>
    <dbReference type="NCBI Taxonomy" id="444603"/>
    <lineage>
        <taxon>Eukaryota</taxon>
        <taxon>Metazoa</taxon>
        <taxon>Ecdysozoa</taxon>
        <taxon>Arthropoda</taxon>
        <taxon>Hexapoda</taxon>
        <taxon>Insecta</taxon>
        <taxon>Pterygota</taxon>
        <taxon>Neoptera</taxon>
        <taxon>Endopterygota</taxon>
        <taxon>Coleoptera</taxon>
        <taxon>Polyphaga</taxon>
        <taxon>Cucujiformia</taxon>
        <taxon>Chrysomeloidea</taxon>
        <taxon>Chrysomelidae</taxon>
        <taxon>Galerucinae</taxon>
        <taxon>Alticini</taxon>
        <taxon>Phyllotreta</taxon>
    </lineage>
</organism>
<proteinExistence type="predicted"/>
<evidence type="ECO:0000256" key="1">
    <source>
        <dbReference type="SAM" id="MobiDB-lite"/>
    </source>
</evidence>
<dbReference type="AlphaFoldDB" id="A0A9P0DFR7"/>
<accession>A0A9P0DFR7</accession>
<dbReference type="EMBL" id="OU900094">
    <property type="protein sequence ID" value="CAH1141522.1"/>
    <property type="molecule type" value="Genomic_DNA"/>
</dbReference>
<sequence length="130" mass="14956">MHLTSRPLKKSKCTVFCCLKLRRMKKKVKSRKAKNMASKNNNNPNAKSSVIVPQTQNPLIKLPKLSSTEREQTEIEIYSNILFTEDDFTDVSPDFLNDFSFEIPREFSRGVKRLADTLGIRQNALSKHDI</sequence>
<dbReference type="Proteomes" id="UP001153712">
    <property type="component" value="Chromosome 1"/>
</dbReference>
<name>A0A9P0DFR7_PHYSR</name>
<keyword evidence="3" id="KW-1185">Reference proteome</keyword>
<feature type="compositionally biased region" description="Low complexity" evidence="1">
    <location>
        <begin position="35"/>
        <end position="49"/>
    </location>
</feature>
<evidence type="ECO:0000313" key="2">
    <source>
        <dbReference type="EMBL" id="CAH1141522.1"/>
    </source>
</evidence>
<reference evidence="2" key="1">
    <citation type="submission" date="2022-01" db="EMBL/GenBank/DDBJ databases">
        <authorList>
            <person name="King R."/>
        </authorList>
    </citation>
    <scope>NUCLEOTIDE SEQUENCE</scope>
</reference>
<feature type="region of interest" description="Disordered" evidence="1">
    <location>
        <begin position="27"/>
        <end position="53"/>
    </location>
</feature>
<protein>
    <submittedName>
        <fullName evidence="2">Uncharacterized protein</fullName>
    </submittedName>
</protein>
<evidence type="ECO:0000313" key="3">
    <source>
        <dbReference type="Proteomes" id="UP001153712"/>
    </source>
</evidence>